<evidence type="ECO:0000313" key="2">
    <source>
        <dbReference type="EMBL" id="EGT53000.1"/>
    </source>
</evidence>
<dbReference type="AlphaFoldDB" id="G0N591"/>
<keyword evidence="1" id="KW-0812">Transmembrane</keyword>
<keyword evidence="3" id="KW-1185">Reference proteome</keyword>
<evidence type="ECO:0000313" key="3">
    <source>
        <dbReference type="Proteomes" id="UP000008068"/>
    </source>
</evidence>
<evidence type="ECO:0000256" key="1">
    <source>
        <dbReference type="SAM" id="Phobius"/>
    </source>
</evidence>
<feature type="transmembrane region" description="Helical" evidence="1">
    <location>
        <begin position="14"/>
        <end position="34"/>
    </location>
</feature>
<dbReference type="EMBL" id="GL379839">
    <property type="protein sequence ID" value="EGT53000.1"/>
    <property type="molecule type" value="Genomic_DNA"/>
</dbReference>
<protein>
    <submittedName>
        <fullName evidence="2">Uncharacterized protein</fullName>
    </submittedName>
</protein>
<keyword evidence="1" id="KW-1133">Transmembrane helix</keyword>
<keyword evidence="1" id="KW-0472">Membrane</keyword>
<gene>
    <name evidence="2" type="ORF">CAEBREN_11283</name>
</gene>
<reference evidence="3" key="1">
    <citation type="submission" date="2011-07" db="EMBL/GenBank/DDBJ databases">
        <authorList>
            <consortium name="Caenorhabditis brenneri Sequencing and Analysis Consortium"/>
            <person name="Wilson R.K."/>
        </authorList>
    </citation>
    <scope>NUCLEOTIDE SEQUENCE [LARGE SCALE GENOMIC DNA]</scope>
    <source>
        <strain evidence="3">PB2801</strain>
    </source>
</reference>
<dbReference type="Proteomes" id="UP000008068">
    <property type="component" value="Unassembled WGS sequence"/>
</dbReference>
<sequence>MGFLHYIGQKLNSLNRATIVNIVFYVALVFFCTLSSKETYLKNLHLIETTIIILVLHSTYKHVNCVLWGPPAEDIEQFQRNMRAAGLSGQQNANHHEGPHDMGH</sequence>
<proteinExistence type="predicted"/>
<name>G0N591_CAEBE</name>
<dbReference type="InParanoid" id="G0N591"/>
<organism evidence="3">
    <name type="scientific">Caenorhabditis brenneri</name>
    <name type="common">Nematode worm</name>
    <dbReference type="NCBI Taxonomy" id="135651"/>
    <lineage>
        <taxon>Eukaryota</taxon>
        <taxon>Metazoa</taxon>
        <taxon>Ecdysozoa</taxon>
        <taxon>Nematoda</taxon>
        <taxon>Chromadorea</taxon>
        <taxon>Rhabditida</taxon>
        <taxon>Rhabditina</taxon>
        <taxon>Rhabditomorpha</taxon>
        <taxon>Rhabditoidea</taxon>
        <taxon>Rhabditidae</taxon>
        <taxon>Peloderinae</taxon>
        <taxon>Caenorhabditis</taxon>
    </lineage>
</organism>
<accession>G0N591</accession>
<dbReference type="HOGENOM" id="CLU_2252422_0_0_1"/>